<dbReference type="PANTHER" id="PTHR11439:SF500">
    <property type="entry name" value="RNA-DIRECTED DNA POLYMERASE"/>
    <property type="match status" value="1"/>
</dbReference>
<proteinExistence type="predicted"/>
<dbReference type="CDD" id="cd09272">
    <property type="entry name" value="RNase_HI_RT_Ty1"/>
    <property type="match status" value="1"/>
</dbReference>
<accession>A0A2N9FHB2</accession>
<evidence type="ECO:0008006" key="2">
    <source>
        <dbReference type="Google" id="ProtNLM"/>
    </source>
</evidence>
<reference evidence="1" key="1">
    <citation type="submission" date="2018-02" db="EMBL/GenBank/DDBJ databases">
        <authorList>
            <person name="Cohen D.B."/>
            <person name="Kent A.D."/>
        </authorList>
    </citation>
    <scope>NUCLEOTIDE SEQUENCE</scope>
</reference>
<evidence type="ECO:0000313" key="1">
    <source>
        <dbReference type="EMBL" id="SPC86184.1"/>
    </source>
</evidence>
<name>A0A2N9FHB2_FAGSY</name>
<sequence length="263" mass="30149">MDLLFCTKFQDVKPVSTPAQTGKKLSLHDGDPLQNLEEYHSIVGALKYLTITRLDISVTVNQVRQFMHQPSTTHWTAIKRILCFLKHTSDHELLYRPGPLRLEAYSVADYAGNPDDHHSVGSYYIYLGPNPISWNAKKHRNVSRSSTEAEYCQLAYTAAEISWLSSLFKDLVFYARTKHLEVDYHYVRDKVTCKELEVNYICTTDQVADVFTKGLSSTRFMLLKFKLMACCLPISLRGCDTQFMERINSNSNVCQVKPPDINH</sequence>
<gene>
    <name evidence="1" type="ORF">FSB_LOCUS14066</name>
</gene>
<organism evidence="1">
    <name type="scientific">Fagus sylvatica</name>
    <name type="common">Beechnut</name>
    <dbReference type="NCBI Taxonomy" id="28930"/>
    <lineage>
        <taxon>Eukaryota</taxon>
        <taxon>Viridiplantae</taxon>
        <taxon>Streptophyta</taxon>
        <taxon>Embryophyta</taxon>
        <taxon>Tracheophyta</taxon>
        <taxon>Spermatophyta</taxon>
        <taxon>Magnoliopsida</taxon>
        <taxon>eudicotyledons</taxon>
        <taxon>Gunneridae</taxon>
        <taxon>Pentapetalae</taxon>
        <taxon>rosids</taxon>
        <taxon>fabids</taxon>
        <taxon>Fagales</taxon>
        <taxon>Fagaceae</taxon>
        <taxon>Fagus</taxon>
    </lineage>
</organism>
<protein>
    <recommendedName>
        <fullName evidence="2">Reverse transcriptase Ty1/copia-type domain-containing protein</fullName>
    </recommendedName>
</protein>
<dbReference type="AlphaFoldDB" id="A0A2N9FHB2"/>
<dbReference type="EMBL" id="OIVN01000832">
    <property type="protein sequence ID" value="SPC86184.1"/>
    <property type="molecule type" value="Genomic_DNA"/>
</dbReference>
<dbReference type="PANTHER" id="PTHR11439">
    <property type="entry name" value="GAG-POL-RELATED RETROTRANSPOSON"/>
    <property type="match status" value="1"/>
</dbReference>